<keyword evidence="2" id="KW-1185">Reference proteome</keyword>
<proteinExistence type="predicted"/>
<name>A0AA86S6U1_9FABA</name>
<dbReference type="EMBL" id="OY731400">
    <property type="protein sequence ID" value="CAJ1943981.1"/>
    <property type="molecule type" value="Genomic_DNA"/>
</dbReference>
<evidence type="ECO:0000313" key="2">
    <source>
        <dbReference type="Proteomes" id="UP001189624"/>
    </source>
</evidence>
<evidence type="ECO:0000313" key="1">
    <source>
        <dbReference type="EMBL" id="CAJ1943981.1"/>
    </source>
</evidence>
<reference evidence="1" key="1">
    <citation type="submission" date="2023-10" db="EMBL/GenBank/DDBJ databases">
        <authorList>
            <person name="Domelevo Entfellner J.-B."/>
        </authorList>
    </citation>
    <scope>NUCLEOTIDE SEQUENCE</scope>
</reference>
<gene>
    <name evidence="1" type="ORF">AYBTSS11_LOCUS11660</name>
</gene>
<dbReference type="Gramene" id="rna-AYBTSS11_LOCUS11660">
    <property type="protein sequence ID" value="CAJ1943981.1"/>
    <property type="gene ID" value="gene-AYBTSS11_LOCUS11660"/>
</dbReference>
<accession>A0AA86S6U1</accession>
<organism evidence="1 2">
    <name type="scientific">Sphenostylis stenocarpa</name>
    <dbReference type="NCBI Taxonomy" id="92480"/>
    <lineage>
        <taxon>Eukaryota</taxon>
        <taxon>Viridiplantae</taxon>
        <taxon>Streptophyta</taxon>
        <taxon>Embryophyta</taxon>
        <taxon>Tracheophyta</taxon>
        <taxon>Spermatophyta</taxon>
        <taxon>Magnoliopsida</taxon>
        <taxon>eudicotyledons</taxon>
        <taxon>Gunneridae</taxon>
        <taxon>Pentapetalae</taxon>
        <taxon>rosids</taxon>
        <taxon>fabids</taxon>
        <taxon>Fabales</taxon>
        <taxon>Fabaceae</taxon>
        <taxon>Papilionoideae</taxon>
        <taxon>50 kb inversion clade</taxon>
        <taxon>NPAAA clade</taxon>
        <taxon>indigoferoid/millettioid clade</taxon>
        <taxon>Phaseoleae</taxon>
        <taxon>Sphenostylis</taxon>
    </lineage>
</organism>
<sequence length="62" mass="6938">MGCSTSEPNLPESPTTTGNKTLRQRLMISMIMSLLPPRLYRALGKIKLIYSFVLLERIGGDK</sequence>
<dbReference type="Proteomes" id="UP001189624">
    <property type="component" value="Chromosome 3"/>
</dbReference>
<dbReference type="AlphaFoldDB" id="A0AA86S6U1"/>
<protein>
    <submittedName>
        <fullName evidence="1">Uncharacterized protein</fullName>
    </submittedName>
</protein>